<keyword evidence="3" id="KW-1185">Reference proteome</keyword>
<dbReference type="OrthoDB" id="19944at2759"/>
<accession>A0A8E0RLM6</accession>
<dbReference type="AlphaFoldDB" id="A0A8E0RLM6"/>
<evidence type="ECO:0000313" key="2">
    <source>
        <dbReference type="EMBL" id="KAA0186955.1"/>
    </source>
</evidence>
<evidence type="ECO:0000313" key="3">
    <source>
        <dbReference type="Proteomes" id="UP000728185"/>
    </source>
</evidence>
<protein>
    <submittedName>
        <fullName evidence="2">Putative tomosyn</fullName>
    </submittedName>
</protein>
<gene>
    <name evidence="2" type="ORF">FBUS_07246</name>
</gene>
<proteinExistence type="predicted"/>
<reference evidence="2" key="1">
    <citation type="submission" date="2019-05" db="EMBL/GenBank/DDBJ databases">
        <title>Annotation for the trematode Fasciolopsis buski.</title>
        <authorList>
            <person name="Choi Y.-J."/>
        </authorList>
    </citation>
    <scope>NUCLEOTIDE SEQUENCE</scope>
    <source>
        <strain evidence="2">HT</strain>
        <tissue evidence="2">Whole worm</tissue>
    </source>
</reference>
<evidence type="ECO:0000256" key="1">
    <source>
        <dbReference type="SAM" id="MobiDB-lite"/>
    </source>
</evidence>
<sequence length="242" mass="26218">MGPDIDTQMVRYVSGMLLKREDKKIDEFGTSSLCPAHPKFSPLLPIGRHLSPVTLTPLYKVRTLRFFASSKSRKVESQESRHHNSGPANSSVDSVNGHFCSVLLDTEDDPFAVRSIHFCPDSRLLLTASSTHVCLMHFCRREQAYEIPVMDINMAYDSLDDLVLGCVSGGDAFADDQLGSGPSGTMTKESTSTSASGRNAHHMRPSGSVSSAHSGYMVDRVSGLAIRAPVNSVLGGQIGYLI</sequence>
<dbReference type="Proteomes" id="UP000728185">
    <property type="component" value="Unassembled WGS sequence"/>
</dbReference>
<feature type="compositionally biased region" description="Polar residues" evidence="1">
    <location>
        <begin position="183"/>
        <end position="197"/>
    </location>
</feature>
<feature type="region of interest" description="Disordered" evidence="1">
    <location>
        <begin position="177"/>
        <end position="211"/>
    </location>
</feature>
<organism evidence="2 3">
    <name type="scientific">Fasciolopsis buskii</name>
    <dbReference type="NCBI Taxonomy" id="27845"/>
    <lineage>
        <taxon>Eukaryota</taxon>
        <taxon>Metazoa</taxon>
        <taxon>Spiralia</taxon>
        <taxon>Lophotrochozoa</taxon>
        <taxon>Platyhelminthes</taxon>
        <taxon>Trematoda</taxon>
        <taxon>Digenea</taxon>
        <taxon>Plagiorchiida</taxon>
        <taxon>Echinostomata</taxon>
        <taxon>Echinostomatoidea</taxon>
        <taxon>Fasciolidae</taxon>
        <taxon>Fasciolopsis</taxon>
    </lineage>
</organism>
<name>A0A8E0RLM6_9TREM</name>
<dbReference type="EMBL" id="LUCM01009465">
    <property type="protein sequence ID" value="KAA0186955.1"/>
    <property type="molecule type" value="Genomic_DNA"/>
</dbReference>
<comment type="caution">
    <text evidence="2">The sequence shown here is derived from an EMBL/GenBank/DDBJ whole genome shotgun (WGS) entry which is preliminary data.</text>
</comment>